<gene>
    <name evidence="1" type="ORF">EB796_012438</name>
</gene>
<evidence type="ECO:0000313" key="2">
    <source>
        <dbReference type="Proteomes" id="UP000593567"/>
    </source>
</evidence>
<dbReference type="AlphaFoldDB" id="A0A7J7JTM4"/>
<keyword evidence="2" id="KW-1185">Reference proteome</keyword>
<proteinExistence type="predicted"/>
<accession>A0A7J7JTM4</accession>
<dbReference type="EMBL" id="VXIV02001838">
    <property type="protein sequence ID" value="KAF6029255.1"/>
    <property type="molecule type" value="Genomic_DNA"/>
</dbReference>
<dbReference type="Proteomes" id="UP000593567">
    <property type="component" value="Unassembled WGS sequence"/>
</dbReference>
<comment type="caution">
    <text evidence="1">The sequence shown here is derived from an EMBL/GenBank/DDBJ whole genome shotgun (WGS) entry which is preliminary data.</text>
</comment>
<protein>
    <submittedName>
        <fullName evidence="1">BMT4</fullName>
    </submittedName>
</protein>
<reference evidence="1" key="1">
    <citation type="submission" date="2020-06" db="EMBL/GenBank/DDBJ databases">
        <title>Draft genome of Bugula neritina, a colonial animal packing powerful symbionts and potential medicines.</title>
        <authorList>
            <person name="Rayko M."/>
        </authorList>
    </citation>
    <scope>NUCLEOTIDE SEQUENCE [LARGE SCALE GENOMIC DNA]</scope>
    <source>
        <strain evidence="1">Kwan_BN1</strain>
    </source>
</reference>
<sequence length="510" mass="58775">MSAIHFKKKCTTLFISILVLGAVKLLLDASRNLHQQIGHTTAYNTIPARRDDNLAINSIGKQSNQTQYEKTTRTIERYPDGLFRHQQVLKGLVFTESTKMGSTDNELSASVTLSVVKSLSDEVIAHVKQIFNDDHNENIYFATIPAMIKQGTKVLVVQRIWLGQFEKMKTKYRSEGVSLNNMFNEWHNSWQENYFYSTVLDENYNQVEAGGILGIPTTTNVKFTYKSDGPMDPRLIQSLDDVYLVFHTWLVDKNSKNQVGGRIHIWDMHRHLKKKLWPHIPLQRTEINWIPLDINGQLYFTYSIDPLRVMKCNKKDGDCLFVHEQDGSSSETFQYSSDHLRGGTPWLEYKYPYYISIAHNVASTYRPNEDFAIYNANLVVLHVEDWRVVYVSQNIEAHPSWLHSEPVIRNHTIWSPFWYPTGLIMQTGDILDISCHLNDASGHILRLRGVKSILEQVISEDMKYNKMSKGPVVRTVQQYVLEATKALYNYTWTFTGDIVGKTVEGKDINV</sequence>
<organism evidence="1 2">
    <name type="scientific">Bugula neritina</name>
    <name type="common">Brown bryozoan</name>
    <name type="synonym">Sertularia neritina</name>
    <dbReference type="NCBI Taxonomy" id="10212"/>
    <lineage>
        <taxon>Eukaryota</taxon>
        <taxon>Metazoa</taxon>
        <taxon>Spiralia</taxon>
        <taxon>Lophotrochozoa</taxon>
        <taxon>Bryozoa</taxon>
        <taxon>Gymnolaemata</taxon>
        <taxon>Cheilostomatida</taxon>
        <taxon>Flustrina</taxon>
        <taxon>Buguloidea</taxon>
        <taxon>Bugulidae</taxon>
        <taxon>Bugula</taxon>
    </lineage>
</organism>
<name>A0A7J7JTM4_BUGNE</name>
<dbReference type="OrthoDB" id="6274964at2759"/>
<evidence type="ECO:0000313" key="1">
    <source>
        <dbReference type="EMBL" id="KAF6029255.1"/>
    </source>
</evidence>